<reference evidence="1" key="2">
    <citation type="journal article" date="2022" name="New Phytol.">
        <title>Evolutionary transition to the ectomycorrhizal habit in the genomes of a hyperdiverse lineage of mushroom-forming fungi.</title>
        <authorList>
            <person name="Looney B."/>
            <person name="Miyauchi S."/>
            <person name="Morin E."/>
            <person name="Drula E."/>
            <person name="Courty P.E."/>
            <person name="Kohler A."/>
            <person name="Kuo A."/>
            <person name="LaButti K."/>
            <person name="Pangilinan J."/>
            <person name="Lipzen A."/>
            <person name="Riley R."/>
            <person name="Andreopoulos W."/>
            <person name="He G."/>
            <person name="Johnson J."/>
            <person name="Nolan M."/>
            <person name="Tritt A."/>
            <person name="Barry K.W."/>
            <person name="Grigoriev I.V."/>
            <person name="Nagy L.G."/>
            <person name="Hibbett D."/>
            <person name="Henrissat B."/>
            <person name="Matheny P.B."/>
            <person name="Labbe J."/>
            <person name="Martin F.M."/>
        </authorList>
    </citation>
    <scope>NUCLEOTIDE SEQUENCE</scope>
    <source>
        <strain evidence="1">FP105234-sp</strain>
    </source>
</reference>
<organism evidence="1 2">
    <name type="scientific">Auriscalpium vulgare</name>
    <dbReference type="NCBI Taxonomy" id="40419"/>
    <lineage>
        <taxon>Eukaryota</taxon>
        <taxon>Fungi</taxon>
        <taxon>Dikarya</taxon>
        <taxon>Basidiomycota</taxon>
        <taxon>Agaricomycotina</taxon>
        <taxon>Agaricomycetes</taxon>
        <taxon>Russulales</taxon>
        <taxon>Auriscalpiaceae</taxon>
        <taxon>Auriscalpium</taxon>
    </lineage>
</organism>
<reference evidence="1" key="1">
    <citation type="submission" date="2021-02" db="EMBL/GenBank/DDBJ databases">
        <authorList>
            <consortium name="DOE Joint Genome Institute"/>
            <person name="Ahrendt S."/>
            <person name="Looney B.P."/>
            <person name="Miyauchi S."/>
            <person name="Morin E."/>
            <person name="Drula E."/>
            <person name="Courty P.E."/>
            <person name="Chicoki N."/>
            <person name="Fauchery L."/>
            <person name="Kohler A."/>
            <person name="Kuo A."/>
            <person name="Labutti K."/>
            <person name="Pangilinan J."/>
            <person name="Lipzen A."/>
            <person name="Riley R."/>
            <person name="Andreopoulos W."/>
            <person name="He G."/>
            <person name="Johnson J."/>
            <person name="Barry K.W."/>
            <person name="Grigoriev I.V."/>
            <person name="Nagy L."/>
            <person name="Hibbett D."/>
            <person name="Henrissat B."/>
            <person name="Matheny P.B."/>
            <person name="Labbe J."/>
            <person name="Martin F."/>
        </authorList>
    </citation>
    <scope>NUCLEOTIDE SEQUENCE</scope>
    <source>
        <strain evidence="1">FP105234-sp</strain>
    </source>
</reference>
<keyword evidence="2" id="KW-1185">Reference proteome</keyword>
<comment type="caution">
    <text evidence="1">The sequence shown here is derived from an EMBL/GenBank/DDBJ whole genome shotgun (WGS) entry which is preliminary data.</text>
</comment>
<dbReference type="EMBL" id="MU275851">
    <property type="protein sequence ID" value="KAI0051544.1"/>
    <property type="molecule type" value="Genomic_DNA"/>
</dbReference>
<evidence type="ECO:0000313" key="2">
    <source>
        <dbReference type="Proteomes" id="UP000814033"/>
    </source>
</evidence>
<sequence>MAGKSALIVGATGQVGRHLLRELLESAQYTRVLEAGRRVTIPAPESTKLEQKVVDFEKPEELRAALSEGKWDVVFITLGTTQKAAGSPEKFEKIDREYVLNAAKAAKSDDPSHPQALLYCSAFGPDPKHSFIYPRSKGLTEQGLAEIGYSDTIIFRPGFLSGVERTDSRVLESLALGATKFIGLFHAGVQIDVSVLAKAMRIAGQVGSTALPFSAHGTKTNWGGNDFTAISNKGAGLLAKEKL</sequence>
<name>A0ACB8S4X2_9AGAM</name>
<accession>A0ACB8S4X2</accession>
<evidence type="ECO:0000313" key="1">
    <source>
        <dbReference type="EMBL" id="KAI0051544.1"/>
    </source>
</evidence>
<dbReference type="Proteomes" id="UP000814033">
    <property type="component" value="Unassembled WGS sequence"/>
</dbReference>
<protein>
    <submittedName>
        <fullName evidence="1">NAD(P)-binding protein</fullName>
    </submittedName>
</protein>
<gene>
    <name evidence="1" type="ORF">FA95DRAFT_1602569</name>
</gene>
<proteinExistence type="predicted"/>